<sequence length="354" mass="37534">MRVVVVGASGNVGTAVLRALAHEPAVTSVVGVARRVPRADGSSTVTFPHDTAEWVRVDLTSPSTVVEPALDTAVAGADAVVHLAWAAPRTRDPDAERRLNVRGTRAVAEAVVRNHVPHLVFGSTSGVYSPGPADGAPVDESWPTDGVPTSTYSTQKSAVERLLDSLEQTHPRLVVTRMRPSLMFQRDAGAELARYFLGPLGTWGLRQLAKRAPDGVLLPVTPAIDGLRLQVLHTDDAAQAYRTAIVGRHPGAFNLAPDGWLDGDGLARALSGGRSVPVRPELVRTGLSVASRLRLVPIDVGWFDMARADVVLDASRARELLRWRPTHDPADVLRETVEGVLAGTGAGSPPLLAG</sequence>
<comment type="caution">
    <text evidence="2">The sequence shown here is derived from an EMBL/GenBank/DDBJ whole genome shotgun (WGS) entry which is preliminary data.</text>
</comment>
<dbReference type="InterPro" id="IPR051783">
    <property type="entry name" value="NAD(P)-dependent_oxidoreduct"/>
</dbReference>
<dbReference type="Gene3D" id="3.40.50.720">
    <property type="entry name" value="NAD(P)-binding Rossmann-like Domain"/>
    <property type="match status" value="1"/>
</dbReference>
<dbReference type="SUPFAM" id="SSF51735">
    <property type="entry name" value="NAD(P)-binding Rossmann-fold domains"/>
    <property type="match status" value="1"/>
</dbReference>
<proteinExistence type="predicted"/>
<evidence type="ECO:0000313" key="2">
    <source>
        <dbReference type="EMBL" id="MCA5894409.1"/>
    </source>
</evidence>
<accession>A0ABS7ZKN4</accession>
<reference evidence="2 3" key="1">
    <citation type="submission" date="2021-09" db="EMBL/GenBank/DDBJ databases">
        <title>Isoptericola luteus sp. nov., a novel bacterium isolated from Harbin, the capital city of Heilongjiang province.</title>
        <authorList>
            <person name="Li J."/>
        </authorList>
    </citation>
    <scope>NUCLEOTIDE SEQUENCE [LARGE SCALE GENOMIC DNA]</scope>
    <source>
        <strain evidence="2 3">NEAU-Y5</strain>
    </source>
</reference>
<dbReference type="Pfam" id="PF01370">
    <property type="entry name" value="Epimerase"/>
    <property type="match status" value="1"/>
</dbReference>
<dbReference type="InterPro" id="IPR036291">
    <property type="entry name" value="NAD(P)-bd_dom_sf"/>
</dbReference>
<organism evidence="2 3">
    <name type="scientific">Isoptericola luteus</name>
    <dbReference type="NCBI Taxonomy" id="2879484"/>
    <lineage>
        <taxon>Bacteria</taxon>
        <taxon>Bacillati</taxon>
        <taxon>Actinomycetota</taxon>
        <taxon>Actinomycetes</taxon>
        <taxon>Micrococcales</taxon>
        <taxon>Promicromonosporaceae</taxon>
        <taxon>Isoptericola</taxon>
    </lineage>
</organism>
<dbReference type="PANTHER" id="PTHR48079:SF6">
    <property type="entry name" value="NAD(P)-BINDING DOMAIN-CONTAINING PROTEIN-RELATED"/>
    <property type="match status" value="1"/>
</dbReference>
<evidence type="ECO:0000259" key="1">
    <source>
        <dbReference type="Pfam" id="PF01370"/>
    </source>
</evidence>
<feature type="domain" description="NAD-dependent epimerase/dehydratase" evidence="1">
    <location>
        <begin position="3"/>
        <end position="255"/>
    </location>
</feature>
<gene>
    <name evidence="2" type="ORF">LEP48_13785</name>
</gene>
<name>A0ABS7ZKN4_9MICO</name>
<keyword evidence="3" id="KW-1185">Reference proteome</keyword>
<dbReference type="EMBL" id="JAIXCQ010000009">
    <property type="protein sequence ID" value="MCA5894409.1"/>
    <property type="molecule type" value="Genomic_DNA"/>
</dbReference>
<dbReference type="PANTHER" id="PTHR48079">
    <property type="entry name" value="PROTEIN YEEZ"/>
    <property type="match status" value="1"/>
</dbReference>
<dbReference type="InterPro" id="IPR001509">
    <property type="entry name" value="Epimerase_deHydtase"/>
</dbReference>
<protein>
    <submittedName>
        <fullName evidence="2">NAD-dependent epimerase/dehydratase family protein</fullName>
    </submittedName>
</protein>
<dbReference type="RefSeq" id="WP_225566168.1">
    <property type="nucleotide sequence ID" value="NZ_JAIXCQ010000009.1"/>
</dbReference>
<dbReference type="Proteomes" id="UP001319870">
    <property type="component" value="Unassembled WGS sequence"/>
</dbReference>
<evidence type="ECO:0000313" key="3">
    <source>
        <dbReference type="Proteomes" id="UP001319870"/>
    </source>
</evidence>